<gene>
    <name evidence="2" type="ORF">SAMN05421640_2986</name>
</gene>
<dbReference type="Proteomes" id="UP000198393">
    <property type="component" value="Unassembled WGS sequence"/>
</dbReference>
<dbReference type="OrthoDB" id="9889279at2"/>
<protein>
    <submittedName>
        <fullName evidence="2">Uncharacterized protein</fullName>
    </submittedName>
</protein>
<evidence type="ECO:0000256" key="1">
    <source>
        <dbReference type="SAM" id="MobiDB-lite"/>
    </source>
</evidence>
<dbReference type="RefSeq" id="WP_089357681.1">
    <property type="nucleotide sequence ID" value="NZ_FZPD01000005.1"/>
</dbReference>
<dbReference type="EMBL" id="FZPD01000005">
    <property type="protein sequence ID" value="SNT25642.1"/>
    <property type="molecule type" value="Genomic_DNA"/>
</dbReference>
<name>A0A239L6K4_EKHLU</name>
<evidence type="ECO:0000313" key="2">
    <source>
        <dbReference type="EMBL" id="SNT25642.1"/>
    </source>
</evidence>
<sequence length="116" mass="12405">MAIITINLTLDGGVLKYQDDAGNWQTVDAGSPSTGVDSGDEVDWSGDDTIGKIKIKPNKNRILDRVDDDDTKKPKGKVKQGLTGTITEKYTISVKPANGGGYTDFDPDLTYPKGGD</sequence>
<evidence type="ECO:0000313" key="3">
    <source>
        <dbReference type="Proteomes" id="UP000198393"/>
    </source>
</evidence>
<organism evidence="2 3">
    <name type="scientific">Ekhidna lutea</name>
    <dbReference type="NCBI Taxonomy" id="447679"/>
    <lineage>
        <taxon>Bacteria</taxon>
        <taxon>Pseudomonadati</taxon>
        <taxon>Bacteroidota</taxon>
        <taxon>Cytophagia</taxon>
        <taxon>Cytophagales</taxon>
        <taxon>Reichenbachiellaceae</taxon>
        <taxon>Ekhidna</taxon>
    </lineage>
</organism>
<dbReference type="AlphaFoldDB" id="A0A239L6K4"/>
<reference evidence="2 3" key="1">
    <citation type="submission" date="2017-06" db="EMBL/GenBank/DDBJ databases">
        <authorList>
            <person name="Kim H.J."/>
            <person name="Triplett B.A."/>
        </authorList>
    </citation>
    <scope>NUCLEOTIDE SEQUENCE [LARGE SCALE GENOMIC DNA]</scope>
    <source>
        <strain evidence="2 3">DSM 19307</strain>
    </source>
</reference>
<keyword evidence="3" id="KW-1185">Reference proteome</keyword>
<feature type="region of interest" description="Disordered" evidence="1">
    <location>
        <begin position="97"/>
        <end position="116"/>
    </location>
</feature>
<accession>A0A239L6K4</accession>
<proteinExistence type="predicted"/>